<dbReference type="HOGENOM" id="CLU_417030_0_0_1"/>
<evidence type="ECO:0000313" key="2">
    <source>
        <dbReference type="EnsemblPlants" id="OGLUM01G20950.1"/>
    </source>
</evidence>
<dbReference type="eggNOG" id="ENOG502QRUV">
    <property type="taxonomic scope" value="Eukaryota"/>
</dbReference>
<dbReference type="EnsemblPlants" id="OGLUM01G20950.1">
    <property type="protein sequence ID" value="OGLUM01G20950.1"/>
    <property type="gene ID" value="OGLUM01G20950"/>
</dbReference>
<feature type="domain" description="F-box" evidence="1">
    <location>
        <begin position="18"/>
        <end position="53"/>
    </location>
</feature>
<dbReference type="Gramene" id="OGLUM01G20950.1">
    <property type="protein sequence ID" value="OGLUM01G20950.1"/>
    <property type="gene ID" value="OGLUM01G20950"/>
</dbReference>
<accession>A0A0D9Y9P6</accession>
<evidence type="ECO:0000259" key="1">
    <source>
        <dbReference type="Pfam" id="PF12937"/>
    </source>
</evidence>
<name>A0A0D9Y9P6_9ORYZ</name>
<dbReference type="InterPro" id="IPR036047">
    <property type="entry name" value="F-box-like_dom_sf"/>
</dbReference>
<proteinExistence type="predicted"/>
<evidence type="ECO:0000313" key="3">
    <source>
        <dbReference type="Proteomes" id="UP000026961"/>
    </source>
</evidence>
<keyword evidence="3" id="KW-1185">Reference proteome</keyword>
<dbReference type="STRING" id="40148.A0A0D9Y9P6"/>
<dbReference type="Pfam" id="PF12937">
    <property type="entry name" value="F-box-like"/>
    <property type="match status" value="1"/>
</dbReference>
<dbReference type="Proteomes" id="UP000026961">
    <property type="component" value="Chromosome 1"/>
</dbReference>
<reference evidence="2" key="1">
    <citation type="submission" date="2013-08" db="EMBL/GenBank/DDBJ databases">
        <title>Oryza genome evolution.</title>
        <authorList>
            <person name="Wing R.A."/>
            <person name="Panaud O."/>
            <person name="Oliveira A.C."/>
        </authorList>
    </citation>
    <scope>NUCLEOTIDE SEQUENCE</scope>
</reference>
<dbReference type="AlphaFoldDB" id="A0A0D9Y9P6"/>
<reference evidence="2" key="3">
    <citation type="submission" date="2018-05" db="EMBL/GenBank/DDBJ databases">
        <title>OgluRS3 (Oryza glumaepatula Reference Sequence Version 3).</title>
        <authorList>
            <person name="Zhang J."/>
            <person name="Kudrna D."/>
            <person name="Lee S."/>
            <person name="Talag J."/>
            <person name="Welchert J."/>
            <person name="Wing R.A."/>
        </authorList>
    </citation>
    <scope>NUCLEOTIDE SEQUENCE [LARGE SCALE GENOMIC DNA]</scope>
</reference>
<sequence length="586" mass="64505">MHPRARIHADPAPEFDQFDCLPDPVVLLILNKLEDVRSLGRCAAVSKRFSGLVPLVSDVYVRIDRVVATDGDADDALNLSSTKPKNIFSHFFKLMLFTIVKPFHSMRNPNGTGRPLFPLAQHSPVHVLRNFSDVWNLRVELPSGDVGTEEGVLLKWRAEYGSTLRNCVILGGTLVDCKPIGAEHESLVEDNGSMPESFYTNGGLKLRVVWTISSLIAASTRHYLLRSIIKDHPTLRSLVLADADGQGTLYMGMEQLREFRENKLSASACSNRTQVPACNMKLKYAPYLELPGGMALQGATLVVIKPFNDGGSGGHNSRKETEAFVSSAFDEPFRFAVKALMKRRTYLLEMNVFHFHVLATDYLNICVVTRDPANPTTQKSSPSPAPPLAVGRGLLAAPVTSDSSPPDNDKYKNTFDLSPSPPWFYAVSPPFPGRRLLPGRDKNKDSVVGCTSASPIAVSLGLFRAAALYVVGLRLLGFFHDETTDKGKNPLKKMKEINDLHALLAKLTAHPTSDVDLSFLNLLGVDTTLRTLLVHFLDTEFDDIHLKSAFLPYGELPLVAIEGPNAVVWSPSDIWCQLVRVVEVVP</sequence>
<dbReference type="InterPro" id="IPR044809">
    <property type="entry name" value="AUF1-like"/>
</dbReference>
<protein>
    <recommendedName>
        <fullName evidence="1">F-box domain-containing protein</fullName>
    </recommendedName>
</protein>
<organism evidence="2">
    <name type="scientific">Oryza glumipatula</name>
    <dbReference type="NCBI Taxonomy" id="40148"/>
    <lineage>
        <taxon>Eukaryota</taxon>
        <taxon>Viridiplantae</taxon>
        <taxon>Streptophyta</taxon>
        <taxon>Embryophyta</taxon>
        <taxon>Tracheophyta</taxon>
        <taxon>Spermatophyta</taxon>
        <taxon>Magnoliopsida</taxon>
        <taxon>Liliopsida</taxon>
        <taxon>Poales</taxon>
        <taxon>Poaceae</taxon>
        <taxon>BOP clade</taxon>
        <taxon>Oryzoideae</taxon>
        <taxon>Oryzeae</taxon>
        <taxon>Oryzinae</taxon>
        <taxon>Oryza</taxon>
    </lineage>
</organism>
<dbReference type="CDD" id="cd09917">
    <property type="entry name" value="F-box_SF"/>
    <property type="match status" value="1"/>
</dbReference>
<dbReference type="PANTHER" id="PTHR31215">
    <property type="entry name" value="OS05G0510400 PROTEIN-RELATED"/>
    <property type="match status" value="1"/>
</dbReference>
<dbReference type="InterPro" id="IPR001810">
    <property type="entry name" value="F-box_dom"/>
</dbReference>
<dbReference type="SUPFAM" id="SSF81383">
    <property type="entry name" value="F-box domain"/>
    <property type="match status" value="1"/>
</dbReference>
<reference evidence="2" key="2">
    <citation type="submission" date="2015-04" db="UniProtKB">
        <authorList>
            <consortium name="EnsemblPlants"/>
        </authorList>
    </citation>
    <scope>IDENTIFICATION</scope>
</reference>